<dbReference type="GO" id="GO:0016757">
    <property type="term" value="F:glycosyltransferase activity"/>
    <property type="evidence" value="ECO:0007669"/>
    <property type="project" value="InterPro"/>
</dbReference>
<dbReference type="InterPro" id="IPR028098">
    <property type="entry name" value="Glyco_trans_4-like_N"/>
</dbReference>
<dbReference type="OrthoDB" id="9772485at2"/>
<keyword evidence="4" id="KW-1185">Reference proteome</keyword>
<evidence type="ECO:0000259" key="1">
    <source>
        <dbReference type="Pfam" id="PF00534"/>
    </source>
</evidence>
<sequence>MKILTISTLYPNAVNPRHGIFVETRLRQLKKHYPDIRLTVIAPVPWFPLSHPIFGRYSEFASVPLTENRFGIQVYHPRYLVIPKIGMYLTPTTLAYTLKKQIRKMMQQGFDFDLIDGHYYYPDGVAITEAAKTFNKPFTVTARGTDINLLPTYPSARKRIQQVMTASHHNLAVCDALRTAMIDLGAEPNRVSTLRNGVDLDLFSFNDEEQQQLLRKALGLPLNIPIVLSVGLLIERKGHHLVIEALRQLPTALLLIAGSGPQKKTLSVLARKYGVTDRVRFLGRLSQEELSAYYGAASVLTLASDREGWANVLLESMACGTPVVATNIWGTPEVVRQPRAGKLVERDALAIAKGIQQLLDNPFPRAATRQYAEQFDWSATSEGQYQLFNQLIRKTS</sequence>
<dbReference type="RefSeq" id="WP_036754310.1">
    <property type="nucleotide sequence ID" value="NZ_JAGSGC010000007.1"/>
</dbReference>
<organism evidence="3 4">
    <name type="scientific">Photobacterium galatheae</name>
    <dbReference type="NCBI Taxonomy" id="1654360"/>
    <lineage>
        <taxon>Bacteria</taxon>
        <taxon>Pseudomonadati</taxon>
        <taxon>Pseudomonadota</taxon>
        <taxon>Gammaproteobacteria</taxon>
        <taxon>Vibrionales</taxon>
        <taxon>Vibrionaceae</taxon>
        <taxon>Photobacterium</taxon>
    </lineage>
</organism>
<gene>
    <name evidence="3" type="ORF">EA58_15290</name>
</gene>
<dbReference type="GO" id="GO:1901135">
    <property type="term" value="P:carbohydrate derivative metabolic process"/>
    <property type="evidence" value="ECO:0007669"/>
    <property type="project" value="UniProtKB-ARBA"/>
</dbReference>
<accession>A0A066RKA7</accession>
<reference evidence="3 4" key="1">
    <citation type="submission" date="2014-04" db="EMBL/GenBank/DDBJ databases">
        <title>Draft genome sequence of Photobacterium halotolerans S2753: a solonamide, ngercheumicin and holomycin producer.</title>
        <authorList>
            <person name="Machado H.R."/>
            <person name="Gram L."/>
        </authorList>
    </citation>
    <scope>NUCLEOTIDE SEQUENCE [LARGE SCALE GENOMIC DNA]</scope>
    <source>
        <strain evidence="3 4">S2753</strain>
    </source>
</reference>
<dbReference type="Gene3D" id="3.40.50.2000">
    <property type="entry name" value="Glycogen Phosphorylase B"/>
    <property type="match status" value="2"/>
</dbReference>
<dbReference type="EMBL" id="JMIB01000028">
    <property type="protein sequence ID" value="KDM90749.1"/>
    <property type="molecule type" value="Genomic_DNA"/>
</dbReference>
<feature type="domain" description="Glycosyltransferase subfamily 4-like N-terminal" evidence="2">
    <location>
        <begin position="73"/>
        <end position="201"/>
    </location>
</feature>
<dbReference type="Pfam" id="PF13439">
    <property type="entry name" value="Glyco_transf_4"/>
    <property type="match status" value="1"/>
</dbReference>
<dbReference type="STRING" id="1654360.EA58_15290"/>
<dbReference type="Proteomes" id="UP000027192">
    <property type="component" value="Unassembled WGS sequence"/>
</dbReference>
<dbReference type="CDD" id="cd03798">
    <property type="entry name" value="GT4_WlbH-like"/>
    <property type="match status" value="1"/>
</dbReference>
<proteinExistence type="predicted"/>
<evidence type="ECO:0000313" key="3">
    <source>
        <dbReference type="EMBL" id="KDM90749.1"/>
    </source>
</evidence>
<comment type="caution">
    <text evidence="3">The sequence shown here is derived from an EMBL/GenBank/DDBJ whole genome shotgun (WGS) entry which is preliminary data.</text>
</comment>
<dbReference type="PANTHER" id="PTHR12526">
    <property type="entry name" value="GLYCOSYLTRANSFERASE"/>
    <property type="match status" value="1"/>
</dbReference>
<evidence type="ECO:0000313" key="4">
    <source>
        <dbReference type="Proteomes" id="UP000027192"/>
    </source>
</evidence>
<evidence type="ECO:0000259" key="2">
    <source>
        <dbReference type="Pfam" id="PF13439"/>
    </source>
</evidence>
<feature type="domain" description="Glycosyl transferase family 1" evidence="1">
    <location>
        <begin position="212"/>
        <end position="374"/>
    </location>
</feature>
<protein>
    <submittedName>
        <fullName evidence="3">Glycosyl transferase family 1</fullName>
    </submittedName>
</protein>
<keyword evidence="3" id="KW-0808">Transferase</keyword>
<dbReference type="Pfam" id="PF00534">
    <property type="entry name" value="Glycos_transf_1"/>
    <property type="match status" value="1"/>
</dbReference>
<name>A0A066RKA7_9GAMM</name>
<dbReference type="AlphaFoldDB" id="A0A066RKA7"/>
<dbReference type="InterPro" id="IPR001296">
    <property type="entry name" value="Glyco_trans_1"/>
</dbReference>
<dbReference type="SUPFAM" id="SSF53756">
    <property type="entry name" value="UDP-Glycosyltransferase/glycogen phosphorylase"/>
    <property type="match status" value="1"/>
</dbReference>